<proteinExistence type="predicted"/>
<sequence length="164" mass="19298">MRSVIQQFSQLMVKSSCTIKSEAGVVCAQNKETFQKDEPMAGVRGDESPLSYLQATVCYYELFKYDKSNQDSWSYERILDDSFIKNLEIVGMWPFEPSRKSLNPIFFYDSLHHPVVIFYTIQGDEEKYIQKHIHRFDCEGYNLKVGTRVFKYIEDSSIPWERMS</sequence>
<name>A0ABW2ENC3_9BACI</name>
<reference evidence="2" key="1">
    <citation type="journal article" date="2019" name="Int. J. Syst. Evol. Microbiol.">
        <title>The Global Catalogue of Microorganisms (GCM) 10K type strain sequencing project: providing services to taxonomists for standard genome sequencing and annotation.</title>
        <authorList>
            <consortium name="The Broad Institute Genomics Platform"/>
            <consortium name="The Broad Institute Genome Sequencing Center for Infectious Disease"/>
            <person name="Wu L."/>
            <person name="Ma J."/>
        </authorList>
    </citation>
    <scope>NUCLEOTIDE SEQUENCE [LARGE SCALE GENOMIC DNA]</scope>
    <source>
        <strain evidence="2">CGMCC 4.1621</strain>
    </source>
</reference>
<protein>
    <submittedName>
        <fullName evidence="1">Uncharacterized protein</fullName>
    </submittedName>
</protein>
<accession>A0ABW2ENC3</accession>
<dbReference type="EMBL" id="JBHSZV010000035">
    <property type="protein sequence ID" value="MFC7062961.1"/>
    <property type="molecule type" value="Genomic_DNA"/>
</dbReference>
<dbReference type="Proteomes" id="UP001596410">
    <property type="component" value="Unassembled WGS sequence"/>
</dbReference>
<organism evidence="1 2">
    <name type="scientific">Halobacillus seohaensis</name>
    <dbReference type="NCBI Taxonomy" id="447421"/>
    <lineage>
        <taxon>Bacteria</taxon>
        <taxon>Bacillati</taxon>
        <taxon>Bacillota</taxon>
        <taxon>Bacilli</taxon>
        <taxon>Bacillales</taxon>
        <taxon>Bacillaceae</taxon>
        <taxon>Halobacillus</taxon>
    </lineage>
</organism>
<keyword evidence="2" id="KW-1185">Reference proteome</keyword>
<dbReference type="RefSeq" id="WP_204708928.1">
    <property type="nucleotide sequence ID" value="NZ_JBHSZV010000035.1"/>
</dbReference>
<comment type="caution">
    <text evidence="1">The sequence shown here is derived from an EMBL/GenBank/DDBJ whole genome shotgun (WGS) entry which is preliminary data.</text>
</comment>
<gene>
    <name evidence="1" type="ORF">ACFQIC_14095</name>
</gene>
<evidence type="ECO:0000313" key="2">
    <source>
        <dbReference type="Proteomes" id="UP001596410"/>
    </source>
</evidence>
<evidence type="ECO:0000313" key="1">
    <source>
        <dbReference type="EMBL" id="MFC7062961.1"/>
    </source>
</evidence>